<dbReference type="Gene3D" id="3.40.50.720">
    <property type="entry name" value="NAD(P)-binding Rossmann-like Domain"/>
    <property type="match status" value="2"/>
</dbReference>
<dbReference type="InterPro" id="IPR029753">
    <property type="entry name" value="D-isomer_DH_CS"/>
</dbReference>
<reference evidence="7 8" key="1">
    <citation type="submission" date="2020-07" db="EMBL/GenBank/DDBJ databases">
        <authorList>
            <person name="Feng X."/>
        </authorList>
    </citation>
    <scope>NUCLEOTIDE SEQUENCE [LARGE SCALE GENOMIC DNA]</scope>
    <source>
        <strain evidence="7 8">JCM14086</strain>
    </source>
</reference>
<dbReference type="SUPFAM" id="SSF51735">
    <property type="entry name" value="NAD(P)-binding Rossmann-fold domains"/>
    <property type="match status" value="1"/>
</dbReference>
<keyword evidence="2 4" id="KW-0560">Oxidoreductase</keyword>
<evidence type="ECO:0000259" key="6">
    <source>
        <dbReference type="Pfam" id="PF02826"/>
    </source>
</evidence>
<dbReference type="SUPFAM" id="SSF52283">
    <property type="entry name" value="Formate/glycerate dehydrogenase catalytic domain-like"/>
    <property type="match status" value="1"/>
</dbReference>
<organism evidence="7 8">
    <name type="scientific">Puniceicoccus vermicola</name>
    <dbReference type="NCBI Taxonomy" id="388746"/>
    <lineage>
        <taxon>Bacteria</taxon>
        <taxon>Pseudomonadati</taxon>
        <taxon>Verrucomicrobiota</taxon>
        <taxon>Opitutia</taxon>
        <taxon>Puniceicoccales</taxon>
        <taxon>Puniceicoccaceae</taxon>
        <taxon>Puniceicoccus</taxon>
    </lineage>
</organism>
<dbReference type="PROSITE" id="PS00671">
    <property type="entry name" value="D_2_HYDROXYACID_DH_3"/>
    <property type="match status" value="1"/>
</dbReference>
<dbReference type="PANTHER" id="PTHR43026:SF1">
    <property type="entry name" value="2-HYDROXYACID DEHYDROGENASE HOMOLOG 1-RELATED"/>
    <property type="match status" value="1"/>
</dbReference>
<dbReference type="InterPro" id="IPR029752">
    <property type="entry name" value="D-isomer_DH_CS1"/>
</dbReference>
<keyword evidence="8" id="KW-1185">Reference proteome</keyword>
<dbReference type="GO" id="GO:0008720">
    <property type="term" value="F:D-lactate dehydrogenase (NAD+) activity"/>
    <property type="evidence" value="ECO:0007669"/>
    <property type="project" value="TreeGrafter"/>
</dbReference>
<evidence type="ECO:0000256" key="1">
    <source>
        <dbReference type="ARBA" id="ARBA00005854"/>
    </source>
</evidence>
<dbReference type="AlphaFoldDB" id="A0A7X1AV57"/>
<evidence type="ECO:0000256" key="2">
    <source>
        <dbReference type="ARBA" id="ARBA00023002"/>
    </source>
</evidence>
<gene>
    <name evidence="7" type="ORF">H5P30_02245</name>
</gene>
<evidence type="ECO:0000256" key="3">
    <source>
        <dbReference type="ARBA" id="ARBA00023027"/>
    </source>
</evidence>
<dbReference type="EMBL" id="JACHVA010000028">
    <property type="protein sequence ID" value="MBC2600596.1"/>
    <property type="molecule type" value="Genomic_DNA"/>
</dbReference>
<evidence type="ECO:0000313" key="7">
    <source>
        <dbReference type="EMBL" id="MBC2600596.1"/>
    </source>
</evidence>
<dbReference type="PANTHER" id="PTHR43026">
    <property type="entry name" value="2-HYDROXYACID DEHYDROGENASE HOMOLOG 1-RELATED"/>
    <property type="match status" value="1"/>
</dbReference>
<dbReference type="InterPro" id="IPR036291">
    <property type="entry name" value="NAD(P)-bd_dom_sf"/>
</dbReference>
<keyword evidence="3" id="KW-0520">NAD</keyword>
<dbReference type="CDD" id="cd12183">
    <property type="entry name" value="LDH_like_2"/>
    <property type="match status" value="1"/>
</dbReference>
<dbReference type="RefSeq" id="WP_185691339.1">
    <property type="nucleotide sequence ID" value="NZ_JACHVA010000028.1"/>
</dbReference>
<comment type="caution">
    <text evidence="7">The sequence shown here is derived from an EMBL/GenBank/DDBJ whole genome shotgun (WGS) entry which is preliminary data.</text>
</comment>
<dbReference type="PROSITE" id="PS00670">
    <property type="entry name" value="D_2_HYDROXYACID_DH_2"/>
    <property type="match status" value="1"/>
</dbReference>
<dbReference type="Proteomes" id="UP000525652">
    <property type="component" value="Unassembled WGS sequence"/>
</dbReference>
<name>A0A7X1AV57_9BACT</name>
<protein>
    <submittedName>
        <fullName evidence="7">2-hydroxyacid dehydrogenase</fullName>
    </submittedName>
</protein>
<comment type="similarity">
    <text evidence="1 4">Belongs to the D-isomer specific 2-hydroxyacid dehydrogenase family.</text>
</comment>
<dbReference type="InterPro" id="IPR006140">
    <property type="entry name" value="D-isomer_DH_NAD-bd"/>
</dbReference>
<dbReference type="Pfam" id="PF02826">
    <property type="entry name" value="2-Hacid_dh_C"/>
    <property type="match status" value="1"/>
</dbReference>
<dbReference type="InterPro" id="IPR058205">
    <property type="entry name" value="D-LDH-like"/>
</dbReference>
<proteinExistence type="inferred from homology"/>
<evidence type="ECO:0000256" key="4">
    <source>
        <dbReference type="RuleBase" id="RU003719"/>
    </source>
</evidence>
<dbReference type="PROSITE" id="PS00065">
    <property type="entry name" value="D_2_HYDROXYACID_DH_1"/>
    <property type="match status" value="1"/>
</dbReference>
<feature type="domain" description="D-isomer specific 2-hydroxyacid dehydrogenase NAD-binding" evidence="6">
    <location>
        <begin position="109"/>
        <end position="296"/>
    </location>
</feature>
<dbReference type="GO" id="GO:0051287">
    <property type="term" value="F:NAD binding"/>
    <property type="evidence" value="ECO:0007669"/>
    <property type="project" value="InterPro"/>
</dbReference>
<feature type="domain" description="D-isomer specific 2-hydroxyacid dehydrogenase catalytic" evidence="5">
    <location>
        <begin position="5"/>
        <end position="324"/>
    </location>
</feature>
<dbReference type="Pfam" id="PF00389">
    <property type="entry name" value="2-Hacid_dh"/>
    <property type="match status" value="1"/>
</dbReference>
<dbReference type="InterPro" id="IPR006139">
    <property type="entry name" value="D-isomer_2_OHA_DH_cat_dom"/>
</dbReference>
<evidence type="ECO:0000313" key="8">
    <source>
        <dbReference type="Proteomes" id="UP000525652"/>
    </source>
</evidence>
<accession>A0A7X1AV57</accession>
<evidence type="ECO:0000259" key="5">
    <source>
        <dbReference type="Pfam" id="PF00389"/>
    </source>
</evidence>
<sequence length="327" mass="36426">MKVTVFSTKRYDRRSLTEANHDKHEFTFIQDRLRPETVALATEADAVCPFVHDIVDEEVIRTLAENDCRLIALRCAGFNNVDLEAARKYGVTVTRVPAYSPYAVAEFAVGLILSLNRKIHRAYSRVREYDFSIDGLEGFDLHGKTVGIIGTGKIGVVFAGIMKGFGCKLLAYDPYPNEEMKALGAEYVSLDDLFAQSDIISLHCPLMKQTHHIIGAEALPKLKKGVMIINTSRGGLIDADAAIEGVKERIIGALGLDVYEEEEGIFFEDHSEGIMDDDRLLRLTSFPNVLITSHQAFFTRDALANIADVTIRNLDQFEEDGKCEFSL</sequence>